<dbReference type="AlphaFoldDB" id="A0A3P7JFH9"/>
<name>A0A3P7JFH9_STRVU</name>
<proteinExistence type="predicted"/>
<evidence type="ECO:0000313" key="1">
    <source>
        <dbReference type="EMBL" id="VDM84431.1"/>
    </source>
</evidence>
<keyword evidence="2" id="KW-1185">Reference proteome</keyword>
<gene>
    <name evidence="1" type="ORF">SVUK_LOCUS19429</name>
</gene>
<organism evidence="1 2">
    <name type="scientific">Strongylus vulgaris</name>
    <name type="common">Blood worm</name>
    <dbReference type="NCBI Taxonomy" id="40348"/>
    <lineage>
        <taxon>Eukaryota</taxon>
        <taxon>Metazoa</taxon>
        <taxon>Ecdysozoa</taxon>
        <taxon>Nematoda</taxon>
        <taxon>Chromadorea</taxon>
        <taxon>Rhabditida</taxon>
        <taxon>Rhabditina</taxon>
        <taxon>Rhabditomorpha</taxon>
        <taxon>Strongyloidea</taxon>
        <taxon>Strongylidae</taxon>
        <taxon>Strongylus</taxon>
    </lineage>
</organism>
<reference evidence="1 2" key="1">
    <citation type="submission" date="2018-11" db="EMBL/GenBank/DDBJ databases">
        <authorList>
            <consortium name="Pathogen Informatics"/>
        </authorList>
    </citation>
    <scope>NUCLEOTIDE SEQUENCE [LARGE SCALE GENOMIC DNA]</scope>
</reference>
<dbReference type="EMBL" id="UYYB01130097">
    <property type="protein sequence ID" value="VDM84431.1"/>
    <property type="molecule type" value="Genomic_DNA"/>
</dbReference>
<sequence>MSPRYKHFDAIIVEIKPSLAGGDQGVSLEML</sequence>
<evidence type="ECO:0000313" key="2">
    <source>
        <dbReference type="Proteomes" id="UP000270094"/>
    </source>
</evidence>
<accession>A0A3P7JFH9</accession>
<feature type="non-terminal residue" evidence="1">
    <location>
        <position position="31"/>
    </location>
</feature>
<protein>
    <submittedName>
        <fullName evidence="1">Uncharacterized protein</fullName>
    </submittedName>
</protein>
<dbReference type="Proteomes" id="UP000270094">
    <property type="component" value="Unassembled WGS sequence"/>
</dbReference>